<accession>A0A8S0PBR9</accession>
<dbReference type="InterPro" id="IPR029240">
    <property type="entry name" value="MMS19_N"/>
</dbReference>
<organism evidence="8 9">
    <name type="scientific">Olea europaea subsp. europaea</name>
    <dbReference type="NCBI Taxonomy" id="158383"/>
    <lineage>
        <taxon>Eukaryota</taxon>
        <taxon>Viridiplantae</taxon>
        <taxon>Streptophyta</taxon>
        <taxon>Embryophyta</taxon>
        <taxon>Tracheophyta</taxon>
        <taxon>Spermatophyta</taxon>
        <taxon>Magnoliopsida</taxon>
        <taxon>eudicotyledons</taxon>
        <taxon>Gunneridae</taxon>
        <taxon>Pentapetalae</taxon>
        <taxon>asterids</taxon>
        <taxon>lamiids</taxon>
        <taxon>Lamiales</taxon>
        <taxon>Oleaceae</taxon>
        <taxon>Oleeae</taxon>
        <taxon>Olea</taxon>
    </lineage>
</organism>
<comment type="similarity">
    <text evidence="2 5">Belongs to the MET18/MMS19 family.</text>
</comment>
<gene>
    <name evidence="8" type="ORF">OLEA9_A085313</name>
</gene>
<evidence type="ECO:0000256" key="5">
    <source>
        <dbReference type="RuleBase" id="RU367072"/>
    </source>
</evidence>
<evidence type="ECO:0000256" key="3">
    <source>
        <dbReference type="ARBA" id="ARBA00022737"/>
    </source>
</evidence>
<keyword evidence="9" id="KW-1185">Reference proteome</keyword>
<sequence length="1153" mass="128158">MADPTQWVKHVELYVNSSSTAAQQAASVDAIANLLKNDLLTLEALVREMEMYLTTTDSTIRSRGILLLAELLTQLKSKRLNDASIESLIGFFTERLADWKALRGAIVGCLSLLRRKSHVGVVADDKVKAVVQSYLQNLQVQSLGQHDRKLCFQLMECLLDRYPAAVRDLGDNLIYGICEAIDGERDPQCLMLSFRIVQILAGLFPGPSGPLADFAGDLFGILGCYFPIHFTHPKEEDVDVKRGELSRALMLTYASTPLFAPFSIPLLLEKLSSSLPLTKVESFKYLSYCTSKYGVERMAEHFKTLWSSVKDATYVSPETNLSTEAGFMSEMGFQDSDIMKQAFVLLQELVQQSNGSFISLILEDEDIKIFMNSLNQYEDFDNIPIDIRQRLHAVGRIISVCVNTSIASCNKVFESFFPLLMTYLGLSVAKPHENSCLAEDYNPPGRLNFGALYLCVEVLSACRYLVGSDELTPIPDFANQTWGVMLHNVSKSLAMVFISLLRSNVAENSQNAYVCYGVKGLQNLATFPGSLLAVSKSTYDSILLKLMSVVTSDINKTFLWTLAMNALVEIGSFLDKCPDSERLSSYESIVVEKIFSLISSDDSNMPLSLKLQAAFEIGATGMNFMLRVVQGLDEAISATLSAVYAHGNRKSVEPTVKLLEYYSNKVLPWFHKSGGSEEIPLNFALSIWDKIENNRSFNLDSLENELLDATMMAMKQAVGSCSEGSQEKIINKALGVLLSSNCLQWMESISGNTPSEAEGLQQIHKLDSFAIRDEWITSLFASIVIALRPQTYIQNGKFILQFFITTLLNGHVPSAQALGSLVNKLPLKITGTPLSKNLCLDEAVDMIFHSCIWTSYNGSTYERGSSEIDLSSLRLCSLSPESDKIHATIGLAWIGKGLLMRGHEKVKDITMTLLNCMISDGDRGSLPNSKHPSLVCNDEDLHHQLMKSAADAFHIIMSDSESCLNKRYHATIRPLYKQRFSNTVMPILSTLMLKYDSPSIRSMLCRAIAYVVSDTPLTAILSEAKKLIPLLLDCLSMMVEDIMNKEIIYSVLLVISGILVDKNGQDAVAENAHSIVNQLIELTTYPHMMVIRETAVQCLAAISELPYTRIYPLRTLVLRAMLKALDDPKWVVRQEAVRCRQAWASIASRSLHF</sequence>
<dbReference type="GO" id="GO:0016226">
    <property type="term" value="P:iron-sulfur cluster assembly"/>
    <property type="evidence" value="ECO:0007669"/>
    <property type="project" value="UniProtKB-UniRule"/>
</dbReference>
<dbReference type="InterPro" id="IPR011989">
    <property type="entry name" value="ARM-like"/>
</dbReference>
<dbReference type="AlphaFoldDB" id="A0A8S0PBR9"/>
<dbReference type="GO" id="GO:0005634">
    <property type="term" value="C:nucleus"/>
    <property type="evidence" value="ECO:0007669"/>
    <property type="project" value="UniProtKB-SubCell"/>
</dbReference>
<dbReference type="InterPro" id="IPR024687">
    <property type="entry name" value="MMS19_C"/>
</dbReference>
<evidence type="ECO:0000256" key="4">
    <source>
        <dbReference type="ARBA" id="ARBA00023242"/>
    </source>
</evidence>
<dbReference type="GO" id="GO:0006281">
    <property type="term" value="P:DNA repair"/>
    <property type="evidence" value="ECO:0007669"/>
    <property type="project" value="UniProtKB-UniRule"/>
</dbReference>
<name>A0A8S0PBR9_OLEEU</name>
<comment type="subcellular location">
    <subcellularLocation>
        <location evidence="1 5">Nucleus</location>
    </subcellularLocation>
</comment>
<dbReference type="InterPro" id="IPR016024">
    <property type="entry name" value="ARM-type_fold"/>
</dbReference>
<dbReference type="GO" id="GO:0097361">
    <property type="term" value="C:cytosolic [4Fe-4S] assembly targeting complex"/>
    <property type="evidence" value="ECO:0007669"/>
    <property type="project" value="UniProtKB-UniRule"/>
</dbReference>
<feature type="domain" description="MMS19 N-terminal" evidence="7">
    <location>
        <begin position="46"/>
        <end position="312"/>
    </location>
</feature>
<evidence type="ECO:0000259" key="7">
    <source>
        <dbReference type="Pfam" id="PF14500"/>
    </source>
</evidence>
<proteinExistence type="inferred from homology"/>
<dbReference type="Pfam" id="PF14500">
    <property type="entry name" value="MMS19_N"/>
    <property type="match status" value="1"/>
</dbReference>
<comment type="function">
    <text evidence="5">Key component of the cytosolic iron-sulfur protein assembly (CIA) complex, a multiprotein complex that mediates the incorporation of iron-sulfur cluster into apoproteins specifically involved in DNA metabolism and genomic integrity. In the CIA complex, MMS19 acts as an adapter between early-acting CIA components and a subset of cellular target iron-sulfur proteins.</text>
</comment>
<dbReference type="EMBL" id="CACTIH010000002">
    <property type="protein sequence ID" value="CAA2933442.1"/>
    <property type="molecule type" value="Genomic_DNA"/>
</dbReference>
<dbReference type="OrthoDB" id="342900at2759"/>
<dbReference type="SUPFAM" id="SSF48371">
    <property type="entry name" value="ARM repeat"/>
    <property type="match status" value="2"/>
</dbReference>
<keyword evidence="4 5" id="KW-0539">Nucleus</keyword>
<dbReference type="Proteomes" id="UP000594638">
    <property type="component" value="Unassembled WGS sequence"/>
</dbReference>
<evidence type="ECO:0000313" key="9">
    <source>
        <dbReference type="Proteomes" id="UP000594638"/>
    </source>
</evidence>
<protein>
    <recommendedName>
        <fullName evidence="5">MMS19 nucleotide excision repair protein</fullName>
    </recommendedName>
</protein>
<evidence type="ECO:0000313" key="8">
    <source>
        <dbReference type="EMBL" id="CAA2933442.1"/>
    </source>
</evidence>
<dbReference type="Gene3D" id="1.25.10.10">
    <property type="entry name" value="Leucine-rich Repeat Variant"/>
    <property type="match status" value="1"/>
</dbReference>
<dbReference type="GO" id="GO:0051604">
    <property type="term" value="P:protein maturation"/>
    <property type="evidence" value="ECO:0007669"/>
    <property type="project" value="UniProtKB-UniRule"/>
</dbReference>
<dbReference type="InterPro" id="IPR039920">
    <property type="entry name" value="MMS19"/>
</dbReference>
<dbReference type="PANTHER" id="PTHR12891">
    <property type="entry name" value="DNA REPAIR/TRANSCRIPTION PROTEIN MET18/MMS19"/>
    <property type="match status" value="1"/>
</dbReference>
<dbReference type="Gramene" id="OE9A085313T2">
    <property type="protein sequence ID" value="OE9A085313C2"/>
    <property type="gene ID" value="OE9A085313"/>
</dbReference>
<reference evidence="8 9" key="1">
    <citation type="submission" date="2019-12" db="EMBL/GenBank/DDBJ databases">
        <authorList>
            <person name="Alioto T."/>
            <person name="Alioto T."/>
            <person name="Gomez Garrido J."/>
        </authorList>
    </citation>
    <scope>NUCLEOTIDE SEQUENCE [LARGE SCALE GENOMIC DNA]</scope>
</reference>
<keyword evidence="5" id="KW-0227">DNA damage</keyword>
<evidence type="ECO:0000256" key="1">
    <source>
        <dbReference type="ARBA" id="ARBA00004123"/>
    </source>
</evidence>
<evidence type="ECO:0000259" key="6">
    <source>
        <dbReference type="Pfam" id="PF12460"/>
    </source>
</evidence>
<evidence type="ECO:0000256" key="2">
    <source>
        <dbReference type="ARBA" id="ARBA00009340"/>
    </source>
</evidence>
<feature type="domain" description="MMS19 C-terminal" evidence="6">
    <location>
        <begin position="702"/>
        <end position="1102"/>
    </location>
</feature>
<dbReference type="PANTHER" id="PTHR12891:SF0">
    <property type="entry name" value="MMS19 NUCLEOTIDE EXCISION REPAIR PROTEIN HOMOLOG"/>
    <property type="match status" value="1"/>
</dbReference>
<dbReference type="Pfam" id="PF12460">
    <property type="entry name" value="MMS19_C"/>
    <property type="match status" value="1"/>
</dbReference>
<comment type="caution">
    <text evidence="8">The sequence shown here is derived from an EMBL/GenBank/DDBJ whole genome shotgun (WGS) entry which is preliminary data.</text>
</comment>
<keyword evidence="5" id="KW-0234">DNA repair</keyword>
<keyword evidence="3" id="KW-0677">Repeat</keyword>